<proteinExistence type="predicted"/>
<reference evidence="2" key="1">
    <citation type="submission" date="2022-11" db="UniProtKB">
        <authorList>
            <consortium name="WormBaseParasite"/>
        </authorList>
    </citation>
    <scope>IDENTIFICATION</scope>
</reference>
<evidence type="ECO:0000313" key="1">
    <source>
        <dbReference type="Proteomes" id="UP000887565"/>
    </source>
</evidence>
<dbReference type="AlphaFoldDB" id="A0A915KGB3"/>
<protein>
    <submittedName>
        <fullName evidence="2">Uncharacterized protein</fullName>
    </submittedName>
</protein>
<organism evidence="1 2">
    <name type="scientific">Romanomermis culicivorax</name>
    <name type="common">Nematode worm</name>
    <dbReference type="NCBI Taxonomy" id="13658"/>
    <lineage>
        <taxon>Eukaryota</taxon>
        <taxon>Metazoa</taxon>
        <taxon>Ecdysozoa</taxon>
        <taxon>Nematoda</taxon>
        <taxon>Enoplea</taxon>
        <taxon>Dorylaimia</taxon>
        <taxon>Mermithida</taxon>
        <taxon>Mermithoidea</taxon>
        <taxon>Mermithidae</taxon>
        <taxon>Romanomermis</taxon>
    </lineage>
</organism>
<dbReference type="WBParaSite" id="nRc.2.0.1.t37777-RA">
    <property type="protein sequence ID" value="nRc.2.0.1.t37777-RA"/>
    <property type="gene ID" value="nRc.2.0.1.g37777"/>
</dbReference>
<accession>A0A915KGB3</accession>
<dbReference type="Proteomes" id="UP000887565">
    <property type="component" value="Unplaced"/>
</dbReference>
<sequence>MTEAGLTNYKGSCSFHQWEQLRTVLLPDYQIKIFSKELFKDLIFRGHLCFMQPVGSEQIEEEDVFETNYEGVNNGNMSGLPWVHVFSFQHQCAGGRMRHKVGKEE</sequence>
<evidence type="ECO:0000313" key="2">
    <source>
        <dbReference type="WBParaSite" id="nRc.2.0.1.t37777-RA"/>
    </source>
</evidence>
<name>A0A915KGB3_ROMCU</name>
<keyword evidence="1" id="KW-1185">Reference proteome</keyword>